<evidence type="ECO:0000256" key="3">
    <source>
        <dbReference type="ARBA" id="ARBA00022833"/>
    </source>
</evidence>
<evidence type="ECO:0000313" key="6">
    <source>
        <dbReference type="EMBL" id="SPD11452.1"/>
    </source>
</evidence>
<proteinExistence type="predicted"/>
<dbReference type="InterPro" id="IPR049808">
    <property type="entry name" value="CONSTANS-like_Bbox1"/>
</dbReference>
<dbReference type="EMBL" id="OIVN01003468">
    <property type="protein sequence ID" value="SPD11452.1"/>
    <property type="molecule type" value="Genomic_DNA"/>
</dbReference>
<evidence type="ECO:0000256" key="1">
    <source>
        <dbReference type="ARBA" id="ARBA00022723"/>
    </source>
</evidence>
<evidence type="ECO:0000313" key="7">
    <source>
        <dbReference type="EMBL" id="SPD17178.1"/>
    </source>
</evidence>
<evidence type="ECO:0000259" key="5">
    <source>
        <dbReference type="PROSITE" id="PS50119"/>
    </source>
</evidence>
<dbReference type="PANTHER" id="PTHR31717">
    <property type="entry name" value="ZINC FINGER PROTEIN CONSTANS-LIKE 10"/>
    <property type="match status" value="1"/>
</dbReference>
<sequence length="288" mass="31336">MKKARACELCNEEASLYCASDAAFLCFHCDARVHQANFLVARHVRQPLCSKCKAFSAERISGAVIHPLRYVCLSCSPEEFSDEEDLDSSSSSVCVSSTESCATGPKRIVVEDRGRIKEKLVKRSLSSSVTEISGEDSSVPARFDMKNKKKRKIGGGGGAAPTSRVADAKAEGIFVNWCRKLGVNGNMVIPFATKALEFCLGRWTVLPFKVSMAASFWLALRFCGDKSVSTCHNLRGLEDVSGVPAKLILAAEAKVARALRVSGRKAKVARDTVEEEEEEEEGWAECSV</sequence>
<dbReference type="InterPro" id="IPR000315">
    <property type="entry name" value="Znf_B-box"/>
</dbReference>
<keyword evidence="2 4" id="KW-0863">Zinc-finger</keyword>
<evidence type="ECO:0000313" key="8">
    <source>
        <dbReference type="EMBL" id="SPD31795.1"/>
    </source>
</evidence>
<dbReference type="PANTHER" id="PTHR31717:SF81">
    <property type="entry name" value="B-BOX ZINC FINGER PROTEIN 32-LIKE"/>
    <property type="match status" value="1"/>
</dbReference>
<keyword evidence="1" id="KW-0479">Metal-binding</keyword>
<dbReference type="EMBL" id="OIVN01004412">
    <property type="protein sequence ID" value="SPD17178.1"/>
    <property type="molecule type" value="Genomic_DNA"/>
</dbReference>
<evidence type="ECO:0000256" key="2">
    <source>
        <dbReference type="ARBA" id="ARBA00022771"/>
    </source>
</evidence>
<dbReference type="EMBL" id="OIVN01006379">
    <property type="protein sequence ID" value="SPD31795.1"/>
    <property type="molecule type" value="Genomic_DNA"/>
</dbReference>
<organism evidence="6">
    <name type="scientific">Fagus sylvatica</name>
    <name type="common">Beechnut</name>
    <dbReference type="NCBI Taxonomy" id="28930"/>
    <lineage>
        <taxon>Eukaryota</taxon>
        <taxon>Viridiplantae</taxon>
        <taxon>Streptophyta</taxon>
        <taxon>Embryophyta</taxon>
        <taxon>Tracheophyta</taxon>
        <taxon>Spermatophyta</taxon>
        <taxon>Magnoliopsida</taxon>
        <taxon>eudicotyledons</taxon>
        <taxon>Gunneridae</taxon>
        <taxon>Pentapetalae</taxon>
        <taxon>rosids</taxon>
        <taxon>fabids</taxon>
        <taxon>Fagales</taxon>
        <taxon>Fagaceae</taxon>
        <taxon>Fagus</taxon>
    </lineage>
</organism>
<dbReference type="GO" id="GO:0008270">
    <property type="term" value="F:zinc ion binding"/>
    <property type="evidence" value="ECO:0007669"/>
    <property type="project" value="UniProtKB-KW"/>
</dbReference>
<dbReference type="SMART" id="SM00336">
    <property type="entry name" value="BBOX"/>
    <property type="match status" value="1"/>
</dbReference>
<dbReference type="CDD" id="cd19821">
    <property type="entry name" value="Bbox1_BBX-like"/>
    <property type="match status" value="1"/>
</dbReference>
<keyword evidence="3" id="KW-0862">Zinc</keyword>
<feature type="domain" description="B box-type" evidence="5">
    <location>
        <begin position="2"/>
        <end position="48"/>
    </location>
</feature>
<reference evidence="6" key="1">
    <citation type="submission" date="2018-02" db="EMBL/GenBank/DDBJ databases">
        <authorList>
            <person name="Cohen D.B."/>
            <person name="Kent A.D."/>
        </authorList>
    </citation>
    <scope>NUCLEOTIDE SEQUENCE</scope>
</reference>
<evidence type="ECO:0000256" key="4">
    <source>
        <dbReference type="PROSITE-ProRule" id="PRU00024"/>
    </source>
</evidence>
<gene>
    <name evidence="6" type="ORF">FSB_LOCUS39334</name>
    <name evidence="7" type="ORF">FSB_LOCUS45060</name>
    <name evidence="8" type="ORF">FSB_LOCUS59677</name>
</gene>
<accession>A0A2N9HH15</accession>
<protein>
    <recommendedName>
        <fullName evidence="5">B box-type domain-containing protein</fullName>
    </recommendedName>
</protein>
<dbReference type="Pfam" id="PF00643">
    <property type="entry name" value="zf-B_box"/>
    <property type="match status" value="1"/>
</dbReference>
<dbReference type="AlphaFoldDB" id="A0A2N9HH15"/>
<dbReference type="PROSITE" id="PS50119">
    <property type="entry name" value="ZF_BBOX"/>
    <property type="match status" value="1"/>
</dbReference>
<name>A0A2N9HH15_FAGSY</name>